<dbReference type="InterPro" id="IPR005358">
    <property type="entry name" value="Puta_zinc/iron-chelating_dom"/>
</dbReference>
<comment type="similarity">
    <text evidence="1">Belongs to the UPF0260 family.</text>
</comment>
<reference evidence="3 4" key="1">
    <citation type="submission" date="2020-03" db="EMBL/GenBank/DDBJ databases">
        <title>Genomic Encyclopedia of Type Strains, Phase IV (KMG-IV): sequencing the most valuable type-strain genomes for metagenomic binning, comparative biology and taxonomic classification.</title>
        <authorList>
            <person name="Goeker M."/>
        </authorList>
    </citation>
    <scope>NUCLEOTIDE SEQUENCE [LARGE SCALE GENOMIC DNA]</scope>
    <source>
        <strain evidence="3 4">DSM 103870</strain>
    </source>
</reference>
<protein>
    <recommendedName>
        <fullName evidence="1">UPF0260 protein FHS82_000487</fullName>
    </recommendedName>
</protein>
<dbReference type="NCBIfam" id="NF003507">
    <property type="entry name" value="PRK05170.2-5"/>
    <property type="match status" value="1"/>
</dbReference>
<dbReference type="InterPro" id="IPR008228">
    <property type="entry name" value="UCP006173"/>
</dbReference>
<dbReference type="PANTHER" id="PTHR37421">
    <property type="entry name" value="UPF0260 PROTEIN YCGN"/>
    <property type="match status" value="1"/>
</dbReference>
<dbReference type="PIRSF" id="PIRSF006173">
    <property type="entry name" value="UCP006173"/>
    <property type="match status" value="1"/>
</dbReference>
<accession>A0ABX0UUN9</accession>
<name>A0ABX0UUN9_9HYPH</name>
<dbReference type="Pfam" id="PF03692">
    <property type="entry name" value="CxxCxxCC"/>
    <property type="match status" value="1"/>
</dbReference>
<dbReference type="Proteomes" id="UP001429580">
    <property type="component" value="Unassembled WGS sequence"/>
</dbReference>
<evidence type="ECO:0000256" key="1">
    <source>
        <dbReference type="HAMAP-Rule" id="MF_00676"/>
    </source>
</evidence>
<evidence type="ECO:0000256" key="2">
    <source>
        <dbReference type="SAM" id="MobiDB-lite"/>
    </source>
</evidence>
<dbReference type="NCBIfam" id="NF003501">
    <property type="entry name" value="PRK05170.1-5"/>
    <property type="match status" value="1"/>
</dbReference>
<dbReference type="HAMAP" id="MF_00676">
    <property type="entry name" value="UPF0260"/>
    <property type="match status" value="1"/>
</dbReference>
<dbReference type="PANTHER" id="PTHR37421:SF1">
    <property type="entry name" value="UPF0260 PROTEIN YCGN"/>
    <property type="match status" value="1"/>
</dbReference>
<gene>
    <name evidence="3" type="ORF">FHS82_000487</name>
</gene>
<organism evidence="3 4">
    <name type="scientific">Pseudochelatococcus lubricantis</name>
    <dbReference type="NCBI Taxonomy" id="1538102"/>
    <lineage>
        <taxon>Bacteria</taxon>
        <taxon>Pseudomonadati</taxon>
        <taxon>Pseudomonadota</taxon>
        <taxon>Alphaproteobacteria</taxon>
        <taxon>Hyphomicrobiales</taxon>
        <taxon>Chelatococcaceae</taxon>
        <taxon>Pseudochelatococcus</taxon>
    </lineage>
</organism>
<evidence type="ECO:0000313" key="4">
    <source>
        <dbReference type="Proteomes" id="UP001429580"/>
    </source>
</evidence>
<feature type="region of interest" description="Disordered" evidence="2">
    <location>
        <begin position="149"/>
        <end position="174"/>
    </location>
</feature>
<proteinExistence type="inferred from homology"/>
<evidence type="ECO:0000313" key="3">
    <source>
        <dbReference type="EMBL" id="NIJ56674.1"/>
    </source>
</evidence>
<keyword evidence="4" id="KW-1185">Reference proteome</keyword>
<dbReference type="EMBL" id="JAASQI010000001">
    <property type="protein sequence ID" value="NIJ56674.1"/>
    <property type="molecule type" value="Genomic_DNA"/>
</dbReference>
<sequence>MSGSDLPFWKTKKLHEMSPEEWELLCDGCGRCCLVKLEDEDTGRVYATDVSCKLLDAGTCRCSDYANRRQKVPDCIRLTPQEVARITWLPPTCGYRLIREGADLPWWHPLVSGDPETVHSAGISARGRISATEEEIAVDDLPARIVDWPMEDPAPSPSSPSVRRRRAAARHTDM</sequence>
<comment type="caution">
    <text evidence="3">The sequence shown here is derived from an EMBL/GenBank/DDBJ whole genome shotgun (WGS) entry which is preliminary data.</text>
</comment>
<feature type="compositionally biased region" description="Basic residues" evidence="2">
    <location>
        <begin position="162"/>
        <end position="174"/>
    </location>
</feature>